<dbReference type="RefSeq" id="XP_029907012.1">
    <property type="nucleotide sequence ID" value="XM_030051152.1"/>
</dbReference>
<proteinExistence type="predicted"/>
<dbReference type="Ensembl" id="ENSMMDT00005021926.1">
    <property type="protein sequence ID" value="ENSMMDP00005021440.1"/>
    <property type="gene ID" value="ENSMMDG00005010482.1"/>
</dbReference>
<dbReference type="InParanoid" id="A0A667XUV0"/>
<evidence type="ECO:0000313" key="2">
    <source>
        <dbReference type="Ensembl" id="ENSMMDP00005021440.1"/>
    </source>
</evidence>
<dbReference type="InterPro" id="IPR039231">
    <property type="entry name" value="TPGS2"/>
</dbReference>
<dbReference type="GeneID" id="115358972"/>
<protein>
    <submittedName>
        <fullName evidence="2">Tubulin polyglutamylase complex subunit 2</fullName>
    </submittedName>
</protein>
<feature type="compositionally biased region" description="Gly residues" evidence="1">
    <location>
        <begin position="274"/>
        <end position="293"/>
    </location>
</feature>
<feature type="region of interest" description="Disordered" evidence="1">
    <location>
        <begin position="254"/>
        <end position="293"/>
    </location>
</feature>
<dbReference type="AlphaFoldDB" id="A0A667XUV0"/>
<feature type="compositionally biased region" description="Basic residues" evidence="1">
    <location>
        <begin position="256"/>
        <end position="269"/>
    </location>
</feature>
<evidence type="ECO:0000313" key="3">
    <source>
        <dbReference type="Proteomes" id="UP000472263"/>
    </source>
</evidence>
<dbReference type="FunCoup" id="A0A667XUV0">
    <property type="interactions" value="789"/>
</dbReference>
<dbReference type="PANTHER" id="PTHR31854:SF2">
    <property type="entry name" value="TUBULIN POLYGLUTAMYLASE COMPLEX SUBUNIT 2"/>
    <property type="match status" value="1"/>
</dbReference>
<dbReference type="CTD" id="25941"/>
<keyword evidence="3" id="KW-1185">Reference proteome</keyword>
<gene>
    <name evidence="2" type="primary">tpgs2</name>
</gene>
<dbReference type="GeneTree" id="ENSGT00390000018344"/>
<reference evidence="2" key="3">
    <citation type="submission" date="2025-09" db="UniProtKB">
        <authorList>
            <consortium name="Ensembl"/>
        </authorList>
    </citation>
    <scope>IDENTIFICATION</scope>
</reference>
<dbReference type="PANTHER" id="PTHR31854">
    <property type="entry name" value="TUBULIN POLYGLUTAMYLASE COMPLEX SUBUNIT 2"/>
    <property type="match status" value="1"/>
</dbReference>
<dbReference type="Proteomes" id="UP000472263">
    <property type="component" value="Chromosome 5"/>
</dbReference>
<evidence type="ECO:0000256" key="1">
    <source>
        <dbReference type="SAM" id="MobiDB-lite"/>
    </source>
</evidence>
<accession>A0A667XUV0</accession>
<reference evidence="2" key="1">
    <citation type="submission" date="2019-06" db="EMBL/GenBank/DDBJ databases">
        <authorList>
            <consortium name="Wellcome Sanger Institute Data Sharing"/>
        </authorList>
    </citation>
    <scope>NUCLEOTIDE SEQUENCE [LARGE SCALE GENOMIC DNA]</scope>
</reference>
<organism evidence="2 3">
    <name type="scientific">Myripristis murdjan</name>
    <name type="common">pinecone soldierfish</name>
    <dbReference type="NCBI Taxonomy" id="586833"/>
    <lineage>
        <taxon>Eukaryota</taxon>
        <taxon>Metazoa</taxon>
        <taxon>Chordata</taxon>
        <taxon>Craniata</taxon>
        <taxon>Vertebrata</taxon>
        <taxon>Euteleostomi</taxon>
        <taxon>Actinopterygii</taxon>
        <taxon>Neopterygii</taxon>
        <taxon>Teleostei</taxon>
        <taxon>Neoteleostei</taxon>
        <taxon>Acanthomorphata</taxon>
        <taxon>Holocentriformes</taxon>
        <taxon>Holocentridae</taxon>
        <taxon>Myripristis</taxon>
    </lineage>
</organism>
<reference evidence="2" key="2">
    <citation type="submission" date="2025-08" db="UniProtKB">
        <authorList>
            <consortium name="Ensembl"/>
        </authorList>
    </citation>
    <scope>IDENTIFICATION</scope>
</reference>
<sequence length="293" mass="32589">MEENKDNIVFKGVAERLTLGITRILENMPGVVDVRFVDREPAEKRCLLSWEQKNTCILPEDLRDFYLTTDGFTLTWNVKLDNECVPVGCMMINSVAKLRPLVQPISLFSLPNAPTLADLDWEENSTECGTKVGHAAPHFDSRSRIFEVDSCGGSGKVCLVYKNCSPGVVAQQSEMWFLDRSLCWHYLTPTFTSYYRLMITHLGLPEWQYAFTPYGPSPQAKQWASLYQPLTFNSEPSLADPAGDAFLNKLDPTKAFKGKTKTPTPKKKQSAQGSTGGTAKGQGSTGRHGGPKR</sequence>
<name>A0A667XUV0_9TELE</name>
<dbReference type="OrthoDB" id="10249691at2759"/>